<dbReference type="RefSeq" id="WP_115537509.1">
    <property type="nucleotide sequence ID" value="NZ_QRGA01000024.1"/>
</dbReference>
<evidence type="ECO:0000313" key="11">
    <source>
        <dbReference type="Proteomes" id="UP000256838"/>
    </source>
</evidence>
<evidence type="ECO:0000256" key="7">
    <source>
        <dbReference type="ARBA" id="ARBA00023136"/>
    </source>
</evidence>
<keyword evidence="11" id="KW-1185">Reference proteome</keyword>
<sequence>MNIDMLHFTPASAVAGGLMIGAAVALYILLNGRIAGISGMLGRLIEPKSMERAVPLAFLAGLIAAPWGWRLFASLPAVDIGASNLTLIAAGLLVGFGTRYGSGCTSGHGVCGISRGSARSFAATATFMSFGFLIVFLLRHL</sequence>
<evidence type="ECO:0000313" key="10">
    <source>
        <dbReference type="EMBL" id="RDU94971.1"/>
    </source>
</evidence>
<dbReference type="EMBL" id="QRGA01000024">
    <property type="protein sequence ID" value="RDU94971.1"/>
    <property type="molecule type" value="Genomic_DNA"/>
</dbReference>
<organism evidence="10 11">
    <name type="scientific">Trinickia dinghuensis</name>
    <dbReference type="NCBI Taxonomy" id="2291023"/>
    <lineage>
        <taxon>Bacteria</taxon>
        <taxon>Pseudomonadati</taxon>
        <taxon>Pseudomonadota</taxon>
        <taxon>Betaproteobacteria</taxon>
        <taxon>Burkholderiales</taxon>
        <taxon>Burkholderiaceae</taxon>
        <taxon>Trinickia</taxon>
    </lineage>
</organism>
<keyword evidence="4" id="KW-0997">Cell inner membrane</keyword>
<gene>
    <name evidence="10" type="ORF">DWV00_31400</name>
</gene>
<keyword evidence="2" id="KW-0813">Transport</keyword>
<protein>
    <submittedName>
        <fullName evidence="10">YeeE/YedE family protein</fullName>
    </submittedName>
</protein>
<evidence type="ECO:0000256" key="1">
    <source>
        <dbReference type="ARBA" id="ARBA00004429"/>
    </source>
</evidence>
<dbReference type="PANTHER" id="PTHR30574:SF1">
    <property type="entry name" value="SULPHUR TRANSPORT DOMAIN-CONTAINING PROTEIN"/>
    <property type="match status" value="1"/>
</dbReference>
<reference evidence="10 11" key="1">
    <citation type="submission" date="2018-08" db="EMBL/GenBank/DDBJ databases">
        <title>Paraburkholderia sp. DHOM06 isolated from forest soil.</title>
        <authorList>
            <person name="Gao Z.-H."/>
            <person name="Qiu L.-H."/>
        </authorList>
    </citation>
    <scope>NUCLEOTIDE SEQUENCE [LARGE SCALE GENOMIC DNA]</scope>
    <source>
        <strain evidence="10 11">DHOM06</strain>
    </source>
</reference>
<feature type="transmembrane region" description="Helical" evidence="9">
    <location>
        <begin position="121"/>
        <end position="138"/>
    </location>
</feature>
<evidence type="ECO:0000256" key="6">
    <source>
        <dbReference type="ARBA" id="ARBA00022989"/>
    </source>
</evidence>
<dbReference type="PANTHER" id="PTHR30574">
    <property type="entry name" value="INNER MEMBRANE PROTEIN YEDE"/>
    <property type="match status" value="1"/>
</dbReference>
<evidence type="ECO:0000256" key="9">
    <source>
        <dbReference type="SAM" id="Phobius"/>
    </source>
</evidence>
<dbReference type="OrthoDB" id="9814020at2"/>
<keyword evidence="3" id="KW-1003">Cell membrane</keyword>
<keyword evidence="7 9" id="KW-0472">Membrane</keyword>
<comment type="subcellular location">
    <subcellularLocation>
        <location evidence="1">Cell inner membrane</location>
        <topology evidence="1">Multi-pass membrane protein</topology>
    </subcellularLocation>
</comment>
<feature type="transmembrane region" description="Helical" evidence="9">
    <location>
        <begin position="53"/>
        <end position="69"/>
    </location>
</feature>
<evidence type="ECO:0000256" key="5">
    <source>
        <dbReference type="ARBA" id="ARBA00022692"/>
    </source>
</evidence>
<keyword evidence="5 9" id="KW-0812">Transmembrane</keyword>
<evidence type="ECO:0000256" key="2">
    <source>
        <dbReference type="ARBA" id="ARBA00022448"/>
    </source>
</evidence>
<evidence type="ECO:0000256" key="3">
    <source>
        <dbReference type="ARBA" id="ARBA00022475"/>
    </source>
</evidence>
<feature type="transmembrane region" description="Helical" evidence="9">
    <location>
        <begin position="81"/>
        <end position="100"/>
    </location>
</feature>
<dbReference type="Proteomes" id="UP000256838">
    <property type="component" value="Unassembled WGS sequence"/>
</dbReference>
<evidence type="ECO:0000256" key="4">
    <source>
        <dbReference type="ARBA" id="ARBA00022519"/>
    </source>
</evidence>
<accession>A0A3D8JRC2</accession>
<dbReference type="InterPro" id="IPR007272">
    <property type="entry name" value="Sulf_transp_TsuA/YedE"/>
</dbReference>
<comment type="caution">
    <text evidence="10">The sequence shown here is derived from an EMBL/GenBank/DDBJ whole genome shotgun (WGS) entry which is preliminary data.</text>
</comment>
<name>A0A3D8JRC2_9BURK</name>
<comment type="similarity">
    <text evidence="8">Belongs to the TsuA/YedE (TC 9.B.102) family.</text>
</comment>
<dbReference type="GO" id="GO:0005886">
    <property type="term" value="C:plasma membrane"/>
    <property type="evidence" value="ECO:0007669"/>
    <property type="project" value="UniProtKB-SubCell"/>
</dbReference>
<keyword evidence="6 9" id="KW-1133">Transmembrane helix</keyword>
<feature type="transmembrane region" description="Helical" evidence="9">
    <location>
        <begin position="12"/>
        <end position="32"/>
    </location>
</feature>
<evidence type="ECO:0000256" key="8">
    <source>
        <dbReference type="ARBA" id="ARBA00035655"/>
    </source>
</evidence>
<proteinExistence type="inferred from homology"/>
<dbReference type="AlphaFoldDB" id="A0A3D8JRC2"/>